<sequence>MALKRTNKQYIKSLIKISITIWAIYYVWKHIDGVKMLETLNRANIWWILAAFVAFNLSKISSSFRLNYYFRAIGIRLDEWSNLKLYYIGMFYNLFLPGGIGGDGYKAYILQKRYDTGYKSLISSLLLDRISGMVALLLFGGILFFFSSFRAIYSELTPLAIFGIVSILPLNYLLTKRFFGELMSVFLPTTIYAFAVQLLQLLSALFIVWSLPIGDGYLTDYLLLFLVSSIVAILPISIGGIGVRELTFLYGFSAIGADTTTAVIFSLIFFLITAVSSLIGAFLSEETKE</sequence>
<feature type="transmembrane region" description="Helical" evidence="6">
    <location>
        <begin position="221"/>
        <end position="243"/>
    </location>
</feature>
<evidence type="ECO:0000256" key="3">
    <source>
        <dbReference type="ARBA" id="ARBA00022692"/>
    </source>
</evidence>
<feature type="transmembrane region" description="Helical" evidence="6">
    <location>
        <begin position="44"/>
        <end position="64"/>
    </location>
</feature>
<evidence type="ECO:0008006" key="8">
    <source>
        <dbReference type="Google" id="ProtNLM"/>
    </source>
</evidence>
<comment type="subcellular location">
    <subcellularLocation>
        <location evidence="1">Cell membrane</location>
        <topology evidence="1">Multi-pass membrane protein</topology>
    </subcellularLocation>
</comment>
<accession>A0A1W1BY49</accession>
<keyword evidence="5 6" id="KW-0472">Membrane</keyword>
<evidence type="ECO:0000256" key="1">
    <source>
        <dbReference type="ARBA" id="ARBA00004651"/>
    </source>
</evidence>
<keyword evidence="2" id="KW-1003">Cell membrane</keyword>
<dbReference type="EMBL" id="FPHC01000048">
    <property type="protein sequence ID" value="SFV58415.1"/>
    <property type="molecule type" value="Genomic_DNA"/>
</dbReference>
<evidence type="ECO:0000313" key="7">
    <source>
        <dbReference type="EMBL" id="SFV58415.1"/>
    </source>
</evidence>
<dbReference type="Pfam" id="PF03706">
    <property type="entry name" value="LPG_synthase_TM"/>
    <property type="match status" value="1"/>
</dbReference>
<evidence type="ECO:0000256" key="6">
    <source>
        <dbReference type="SAM" id="Phobius"/>
    </source>
</evidence>
<dbReference type="InterPro" id="IPR022791">
    <property type="entry name" value="L-PG_synthase/AglD"/>
</dbReference>
<dbReference type="AlphaFoldDB" id="A0A1W1BY49"/>
<protein>
    <recommendedName>
        <fullName evidence="8">Dolichol-P-glucose synthetase</fullName>
    </recommendedName>
</protein>
<feature type="transmembrane region" description="Helical" evidence="6">
    <location>
        <begin position="9"/>
        <end position="28"/>
    </location>
</feature>
<gene>
    <name evidence="7" type="ORF">MNB_SV-6-1734</name>
</gene>
<keyword evidence="4 6" id="KW-1133">Transmembrane helix</keyword>
<feature type="transmembrane region" description="Helical" evidence="6">
    <location>
        <begin position="85"/>
        <end position="110"/>
    </location>
</feature>
<feature type="transmembrane region" description="Helical" evidence="6">
    <location>
        <begin position="263"/>
        <end position="283"/>
    </location>
</feature>
<feature type="transmembrane region" description="Helical" evidence="6">
    <location>
        <begin position="186"/>
        <end position="209"/>
    </location>
</feature>
<proteinExistence type="predicted"/>
<feature type="transmembrane region" description="Helical" evidence="6">
    <location>
        <begin position="130"/>
        <end position="149"/>
    </location>
</feature>
<feature type="transmembrane region" description="Helical" evidence="6">
    <location>
        <begin position="156"/>
        <end position="174"/>
    </location>
</feature>
<evidence type="ECO:0000256" key="5">
    <source>
        <dbReference type="ARBA" id="ARBA00023136"/>
    </source>
</evidence>
<dbReference type="PANTHER" id="PTHR40277">
    <property type="entry name" value="BLL5419 PROTEIN"/>
    <property type="match status" value="1"/>
</dbReference>
<evidence type="ECO:0000256" key="2">
    <source>
        <dbReference type="ARBA" id="ARBA00022475"/>
    </source>
</evidence>
<reference evidence="7" key="1">
    <citation type="submission" date="2016-10" db="EMBL/GenBank/DDBJ databases">
        <authorList>
            <person name="de Groot N.N."/>
        </authorList>
    </citation>
    <scope>NUCLEOTIDE SEQUENCE</scope>
</reference>
<evidence type="ECO:0000256" key="4">
    <source>
        <dbReference type="ARBA" id="ARBA00022989"/>
    </source>
</evidence>
<keyword evidence="3 6" id="KW-0812">Transmembrane</keyword>
<organism evidence="7">
    <name type="scientific">hydrothermal vent metagenome</name>
    <dbReference type="NCBI Taxonomy" id="652676"/>
    <lineage>
        <taxon>unclassified sequences</taxon>
        <taxon>metagenomes</taxon>
        <taxon>ecological metagenomes</taxon>
    </lineage>
</organism>
<dbReference type="PANTHER" id="PTHR40277:SF1">
    <property type="entry name" value="BLL5419 PROTEIN"/>
    <property type="match status" value="1"/>
</dbReference>
<name>A0A1W1BY49_9ZZZZ</name>
<dbReference type="GO" id="GO:0005886">
    <property type="term" value="C:plasma membrane"/>
    <property type="evidence" value="ECO:0007669"/>
    <property type="project" value="UniProtKB-SubCell"/>
</dbReference>